<reference evidence="9" key="1">
    <citation type="journal article" date="2020" name="MBio">
        <title>Horizontal gene transfer to a defensive symbiont with a reduced genome amongst a multipartite beetle microbiome.</title>
        <authorList>
            <person name="Waterworth S.C."/>
            <person name="Florez L.V."/>
            <person name="Rees E.R."/>
            <person name="Hertweck C."/>
            <person name="Kaltenpoth M."/>
            <person name="Kwan J.C."/>
        </authorList>
    </citation>
    <scope>NUCLEOTIDE SEQUENCE [LARGE SCALE GENOMIC DNA]</scope>
</reference>
<evidence type="ECO:0000256" key="1">
    <source>
        <dbReference type="ARBA" id="ARBA00004196"/>
    </source>
</evidence>
<dbReference type="Pfam" id="PF00497">
    <property type="entry name" value="SBP_bac_3"/>
    <property type="match status" value="1"/>
</dbReference>
<dbReference type="InterPro" id="IPR018313">
    <property type="entry name" value="SBP_3_CS"/>
</dbReference>
<evidence type="ECO:0000256" key="5">
    <source>
        <dbReference type="SAM" id="MobiDB-lite"/>
    </source>
</evidence>
<dbReference type="PROSITE" id="PS01039">
    <property type="entry name" value="SBP_BACTERIAL_3"/>
    <property type="match status" value="1"/>
</dbReference>
<dbReference type="EMBL" id="WNDQ01000033">
    <property type="protein sequence ID" value="KAF1020592.1"/>
    <property type="molecule type" value="Genomic_DNA"/>
</dbReference>
<dbReference type="GO" id="GO:0030313">
    <property type="term" value="C:cell envelope"/>
    <property type="evidence" value="ECO:0007669"/>
    <property type="project" value="UniProtKB-SubCell"/>
</dbReference>
<dbReference type="SMART" id="SM00062">
    <property type="entry name" value="PBPb"/>
    <property type="match status" value="1"/>
</dbReference>
<accession>A0A7V8JPT0</accession>
<feature type="signal peptide" evidence="6">
    <location>
        <begin position="1"/>
        <end position="27"/>
    </location>
</feature>
<evidence type="ECO:0000313" key="9">
    <source>
        <dbReference type="Proteomes" id="UP000461670"/>
    </source>
</evidence>
<dbReference type="SUPFAM" id="SSF53850">
    <property type="entry name" value="Periplasmic binding protein-like II"/>
    <property type="match status" value="1"/>
</dbReference>
<feature type="chain" id="PRO_5030825225" evidence="6">
    <location>
        <begin position="28"/>
        <end position="312"/>
    </location>
</feature>
<feature type="region of interest" description="Disordered" evidence="5">
    <location>
        <begin position="182"/>
        <end position="247"/>
    </location>
</feature>
<name>A0A7V8JPT0_9BURK</name>
<evidence type="ECO:0000313" key="8">
    <source>
        <dbReference type="EMBL" id="KAF1020592.1"/>
    </source>
</evidence>
<evidence type="ECO:0000256" key="4">
    <source>
        <dbReference type="RuleBase" id="RU003744"/>
    </source>
</evidence>
<evidence type="ECO:0000256" key="3">
    <source>
        <dbReference type="ARBA" id="ARBA00022729"/>
    </source>
</evidence>
<comment type="subcellular location">
    <subcellularLocation>
        <location evidence="1">Cell envelope</location>
    </subcellularLocation>
</comment>
<evidence type="ECO:0000256" key="6">
    <source>
        <dbReference type="SAM" id="SignalP"/>
    </source>
</evidence>
<proteinExistence type="inferred from homology"/>
<evidence type="ECO:0000259" key="7">
    <source>
        <dbReference type="SMART" id="SM00062"/>
    </source>
</evidence>
<evidence type="ECO:0000256" key="2">
    <source>
        <dbReference type="ARBA" id="ARBA00010333"/>
    </source>
</evidence>
<sequence>MTRLGKRHFSLALIAAALFGASAVAHAQNALADIQKSKTIKIAVPTDFPPYGFAGLDLQPQGLDVDMAKLIADKLGAKVELVPVTSANRIPYLQTKKADLVISTLGKNPEREKVIDFTHAYAPFYQGVFAPKTLTVKSFADLSGKTIAVTRGAMEDEELTKVGPADMTVKRFEDQAATTAAFAAGQTPGHRHQRLQRRHADPEEPAPGRRIQAAAQGKSQLHRRGQGRGRAARQGQRDHLGSQGRRLARKTLAEVAQARDRQPAAVTLHDAKAAAFAILPNLPSCPCPLNLISRPCSANGRCCSRAWPGRWG</sequence>
<dbReference type="PANTHER" id="PTHR35936">
    <property type="entry name" value="MEMBRANE-BOUND LYTIC MUREIN TRANSGLYCOSYLASE F"/>
    <property type="match status" value="1"/>
</dbReference>
<gene>
    <name evidence="8" type="primary">glnH_3</name>
    <name evidence="8" type="ORF">GAK30_02415</name>
</gene>
<comment type="similarity">
    <text evidence="2 4">Belongs to the bacterial solute-binding protein 3 family.</text>
</comment>
<feature type="domain" description="Solute-binding protein family 3/N-terminal" evidence="7">
    <location>
        <begin position="39"/>
        <end position="260"/>
    </location>
</feature>
<dbReference type="AlphaFoldDB" id="A0A7V8JPT0"/>
<comment type="caution">
    <text evidence="8">The sequence shown here is derived from an EMBL/GenBank/DDBJ whole genome shotgun (WGS) entry which is preliminary data.</text>
</comment>
<keyword evidence="3 6" id="KW-0732">Signal</keyword>
<dbReference type="Gene3D" id="3.40.190.10">
    <property type="entry name" value="Periplasmic binding protein-like II"/>
    <property type="match status" value="2"/>
</dbReference>
<dbReference type="InterPro" id="IPR001638">
    <property type="entry name" value="Solute-binding_3/MltF_N"/>
</dbReference>
<protein>
    <submittedName>
        <fullName evidence="8">ABC transporter glutamine-binding protein GlnH</fullName>
    </submittedName>
</protein>
<dbReference type="Proteomes" id="UP000461670">
    <property type="component" value="Unassembled WGS sequence"/>
</dbReference>
<organism evidence="8 9">
    <name type="scientific">Paracidovorax wautersii</name>
    <dbReference type="NCBI Taxonomy" id="1177982"/>
    <lineage>
        <taxon>Bacteria</taxon>
        <taxon>Pseudomonadati</taxon>
        <taxon>Pseudomonadota</taxon>
        <taxon>Betaproteobacteria</taxon>
        <taxon>Burkholderiales</taxon>
        <taxon>Comamonadaceae</taxon>
        <taxon>Paracidovorax</taxon>
    </lineage>
</organism>
<feature type="compositionally biased region" description="Basic residues" evidence="5">
    <location>
        <begin position="220"/>
        <end position="231"/>
    </location>
</feature>
<dbReference type="PANTHER" id="PTHR35936:SF37">
    <property type="entry name" value="AMINO ACID ABC TRANSPORTER SUBSTRATE-BINDING PROTEIN"/>
    <property type="match status" value="1"/>
</dbReference>